<dbReference type="InterPro" id="IPR000477">
    <property type="entry name" value="RT_dom"/>
</dbReference>
<dbReference type="Proteomes" id="UP000663929">
    <property type="component" value="Chromosome"/>
</dbReference>
<dbReference type="GO" id="GO:0003964">
    <property type="term" value="F:RNA-directed DNA polymerase activity"/>
    <property type="evidence" value="ECO:0007669"/>
    <property type="project" value="UniProtKB-KW"/>
</dbReference>
<evidence type="ECO:0000313" key="4">
    <source>
        <dbReference type="Proteomes" id="UP000663929"/>
    </source>
</evidence>
<keyword evidence="3" id="KW-0808">Transferase</keyword>
<dbReference type="EMBL" id="CP071793">
    <property type="protein sequence ID" value="QTD50911.1"/>
    <property type="molecule type" value="Genomic_DNA"/>
</dbReference>
<reference evidence="3" key="1">
    <citation type="submission" date="2021-03" db="EMBL/GenBank/DDBJ databases">
        <title>Acanthopleuribacteraceae sp. M133.</title>
        <authorList>
            <person name="Wang G."/>
        </authorList>
    </citation>
    <scope>NUCLEOTIDE SEQUENCE</scope>
    <source>
        <strain evidence="3">M133</strain>
    </source>
</reference>
<dbReference type="PROSITE" id="PS50878">
    <property type="entry name" value="RT_POL"/>
    <property type="match status" value="1"/>
</dbReference>
<dbReference type="AlphaFoldDB" id="A0A8A4TPS2"/>
<dbReference type="PANTHER" id="PTHR34047">
    <property type="entry name" value="NUCLEAR INTRON MATURASE 1, MITOCHONDRIAL-RELATED"/>
    <property type="match status" value="1"/>
</dbReference>
<dbReference type="PANTHER" id="PTHR34047:SF8">
    <property type="entry name" value="PROTEIN YKFC"/>
    <property type="match status" value="1"/>
</dbReference>
<keyword evidence="3" id="KW-0695">RNA-directed DNA polymerase</keyword>
<proteinExistence type="inferred from homology"/>
<evidence type="ECO:0000259" key="2">
    <source>
        <dbReference type="PROSITE" id="PS50878"/>
    </source>
</evidence>
<dbReference type="Pfam" id="PF00078">
    <property type="entry name" value="RVT_1"/>
    <property type="match status" value="1"/>
</dbReference>
<evidence type="ECO:0000313" key="3">
    <source>
        <dbReference type="EMBL" id="QTD50911.1"/>
    </source>
</evidence>
<protein>
    <submittedName>
        <fullName evidence="3">RNA-directed DNA polymerase</fullName>
    </submittedName>
</protein>
<dbReference type="InterPro" id="IPR051083">
    <property type="entry name" value="GrpII_Intron_Splice-Mob/Def"/>
</dbReference>
<dbReference type="KEGG" id="scor:J3U87_00450"/>
<evidence type="ECO:0000256" key="1">
    <source>
        <dbReference type="ARBA" id="ARBA00034120"/>
    </source>
</evidence>
<name>A0A8A4TPS2_SULCO</name>
<sequence length="320" mass="38196">MAFPCLYQAWRDVRRGKRRRPDVAAFELEQDRYLVRLADQLQDDHYRHGPYRLMTIQDPKPRLIARASVRDRVVHMACYRALGPFFNRKLIDDTYACLPGRGSHRAVLRFREFQTRYPWLLHLDLRGYYARIDHAILLDLLLPFLRDDRWAPFLREILASGAAFYRQPRVQQFFGLEGSHLSKEVPWGLPIGNLTSQWWGNFYLNGLDHFIKRDLGCQGYLRYMDDFVLFAEARSTLADWRNELRQWLWRERGLQFHEERAHVRPSHQRHTFLGYRVHPSGIDLGKKAVRRFRKRGRRLRSMSQAQQNRSLVSTAGAWLF</sequence>
<keyword evidence="4" id="KW-1185">Reference proteome</keyword>
<gene>
    <name evidence="3" type="ORF">J3U87_00450</name>
</gene>
<dbReference type="CDD" id="cd01646">
    <property type="entry name" value="RT_Bac_retron_I"/>
    <property type="match status" value="1"/>
</dbReference>
<accession>A0A8A4TPS2</accession>
<comment type="similarity">
    <text evidence="1">Belongs to the bacterial reverse transcriptase family.</text>
</comment>
<dbReference type="RefSeq" id="WP_237381051.1">
    <property type="nucleotide sequence ID" value="NZ_CP071793.1"/>
</dbReference>
<organism evidence="3 4">
    <name type="scientific">Sulfidibacter corallicola</name>
    <dbReference type="NCBI Taxonomy" id="2818388"/>
    <lineage>
        <taxon>Bacteria</taxon>
        <taxon>Pseudomonadati</taxon>
        <taxon>Acidobacteriota</taxon>
        <taxon>Holophagae</taxon>
        <taxon>Acanthopleuribacterales</taxon>
        <taxon>Acanthopleuribacteraceae</taxon>
        <taxon>Sulfidibacter</taxon>
    </lineage>
</organism>
<dbReference type="SUPFAM" id="SSF56672">
    <property type="entry name" value="DNA/RNA polymerases"/>
    <property type="match status" value="1"/>
</dbReference>
<dbReference type="InterPro" id="IPR043502">
    <property type="entry name" value="DNA/RNA_pol_sf"/>
</dbReference>
<keyword evidence="3" id="KW-0548">Nucleotidyltransferase</keyword>
<feature type="domain" description="Reverse transcriptase" evidence="2">
    <location>
        <begin position="35"/>
        <end position="277"/>
    </location>
</feature>